<evidence type="ECO:0000313" key="2">
    <source>
        <dbReference type="Proteomes" id="UP001328107"/>
    </source>
</evidence>
<gene>
    <name evidence="1" type="ORF">PMAYCL1PPCAC_25218</name>
</gene>
<dbReference type="Proteomes" id="UP001328107">
    <property type="component" value="Unassembled WGS sequence"/>
</dbReference>
<reference evidence="2" key="1">
    <citation type="submission" date="2022-10" db="EMBL/GenBank/DDBJ databases">
        <title>Genome assembly of Pristionchus species.</title>
        <authorList>
            <person name="Yoshida K."/>
            <person name="Sommer R.J."/>
        </authorList>
    </citation>
    <scope>NUCLEOTIDE SEQUENCE [LARGE SCALE GENOMIC DNA]</scope>
    <source>
        <strain evidence="2">RS5460</strain>
    </source>
</reference>
<comment type="caution">
    <text evidence="1">The sequence shown here is derived from an EMBL/GenBank/DDBJ whole genome shotgun (WGS) entry which is preliminary data.</text>
</comment>
<evidence type="ECO:0000313" key="1">
    <source>
        <dbReference type="EMBL" id="GMR55023.1"/>
    </source>
</evidence>
<protein>
    <submittedName>
        <fullName evidence="1">Uncharacterized protein</fullName>
    </submittedName>
</protein>
<accession>A0AAN5D1X4</accession>
<dbReference type="AlphaFoldDB" id="A0AAN5D1X4"/>
<sequence length="89" mass="10400">RIKNIRIFECVPESEEYYQLSEEARVACDKICWHLNDDALHFTYWSRSKDECIKMKEVENNLETNDLVASGCFPSVFEMNSQEDGILAC</sequence>
<name>A0AAN5D1X4_9BILA</name>
<feature type="non-terminal residue" evidence="1">
    <location>
        <position position="1"/>
    </location>
</feature>
<keyword evidence="2" id="KW-1185">Reference proteome</keyword>
<organism evidence="1 2">
    <name type="scientific">Pristionchus mayeri</name>
    <dbReference type="NCBI Taxonomy" id="1317129"/>
    <lineage>
        <taxon>Eukaryota</taxon>
        <taxon>Metazoa</taxon>
        <taxon>Ecdysozoa</taxon>
        <taxon>Nematoda</taxon>
        <taxon>Chromadorea</taxon>
        <taxon>Rhabditida</taxon>
        <taxon>Rhabditina</taxon>
        <taxon>Diplogasteromorpha</taxon>
        <taxon>Diplogasteroidea</taxon>
        <taxon>Neodiplogasteridae</taxon>
        <taxon>Pristionchus</taxon>
    </lineage>
</organism>
<dbReference type="EMBL" id="BTRK01000005">
    <property type="protein sequence ID" value="GMR55023.1"/>
    <property type="molecule type" value="Genomic_DNA"/>
</dbReference>
<proteinExistence type="predicted"/>